<dbReference type="Proteomes" id="UP000259916">
    <property type="component" value="Segment"/>
</dbReference>
<gene>
    <name evidence="2" type="ORF">KF1_026</name>
</gene>
<accession>A0A384WJ39</accession>
<sequence>MALNARELQFLRENYGTVGKCLSKQGVADALGKTYNEISHAIRYNGITTGDKKRSGRKLTESQKRELVKQKDRGRSSEFLAGYYGITPQHVCRVYRAAKQQKY</sequence>
<evidence type="ECO:0000313" key="2">
    <source>
        <dbReference type="EMBL" id="ATI19048.1"/>
    </source>
</evidence>
<organism evidence="2 3">
    <name type="scientific">Vibrio phage vB_VpaP_KF1</name>
    <dbReference type="NCBI Taxonomy" id="2041472"/>
    <lineage>
        <taxon>Viruses</taxon>
        <taxon>Duplodnaviria</taxon>
        <taxon>Heunggongvirae</taxon>
        <taxon>Uroviricota</taxon>
        <taxon>Caudoviricetes</taxon>
        <taxon>Autographivirales</taxon>
        <taxon>Autoscriptoviridae</taxon>
        <taxon>Maculvirus</taxon>
        <taxon>Maculvirus KF1</taxon>
    </lineage>
</organism>
<feature type="region of interest" description="Disordered" evidence="1">
    <location>
        <begin position="49"/>
        <end position="71"/>
    </location>
</feature>
<evidence type="ECO:0000313" key="3">
    <source>
        <dbReference type="Proteomes" id="UP000259916"/>
    </source>
</evidence>
<evidence type="ECO:0000256" key="1">
    <source>
        <dbReference type="SAM" id="MobiDB-lite"/>
    </source>
</evidence>
<keyword evidence="3" id="KW-1185">Reference proteome</keyword>
<feature type="compositionally biased region" description="Basic and acidic residues" evidence="1">
    <location>
        <begin position="50"/>
        <end position="71"/>
    </location>
</feature>
<name>A0A384WJ39_9CAUD</name>
<dbReference type="EMBL" id="MF754111">
    <property type="protein sequence ID" value="ATI19048.1"/>
    <property type="molecule type" value="Genomic_DNA"/>
</dbReference>
<protein>
    <submittedName>
        <fullName evidence="2">Uncharacterized protein</fullName>
    </submittedName>
</protein>
<proteinExistence type="predicted"/>
<reference evidence="2 3" key="1">
    <citation type="submission" date="2017-08" db="EMBL/GenBank/DDBJ databases">
        <title>Complete genome sequence of bacteriophage vB_VpaP_KF1.</title>
        <authorList>
            <person name="Yu J."/>
            <person name="Kwak S.-J."/>
            <person name="Lim J.-A."/>
            <person name="Chang H.-J."/>
        </authorList>
    </citation>
    <scope>NUCLEOTIDE SEQUENCE [LARGE SCALE GENOMIC DNA]</scope>
</reference>